<evidence type="ECO:0000313" key="2">
    <source>
        <dbReference type="EMBL" id="GAA5187410.1"/>
    </source>
</evidence>
<evidence type="ECO:0000256" key="1">
    <source>
        <dbReference type="SAM" id="Phobius"/>
    </source>
</evidence>
<feature type="transmembrane region" description="Helical" evidence="1">
    <location>
        <begin position="84"/>
        <end position="106"/>
    </location>
</feature>
<feature type="transmembrane region" description="Helical" evidence="1">
    <location>
        <begin position="12"/>
        <end position="32"/>
    </location>
</feature>
<feature type="transmembrane region" description="Helical" evidence="1">
    <location>
        <begin position="148"/>
        <end position="170"/>
    </location>
</feature>
<dbReference type="RefSeq" id="WP_345630925.1">
    <property type="nucleotide sequence ID" value="NZ_BAABJQ010000009.1"/>
</dbReference>
<comment type="caution">
    <text evidence="2">The sequence shown here is derived from an EMBL/GenBank/DDBJ whole genome shotgun (WGS) entry which is preliminary data.</text>
</comment>
<reference evidence="3" key="1">
    <citation type="journal article" date="2019" name="Int. J. Syst. Evol. Microbiol.">
        <title>The Global Catalogue of Microorganisms (GCM) 10K type strain sequencing project: providing services to taxonomists for standard genome sequencing and annotation.</title>
        <authorList>
            <consortium name="The Broad Institute Genomics Platform"/>
            <consortium name="The Broad Institute Genome Sequencing Center for Infectious Disease"/>
            <person name="Wu L."/>
            <person name="Ma J."/>
        </authorList>
    </citation>
    <scope>NUCLEOTIDE SEQUENCE [LARGE SCALE GENOMIC DNA]</scope>
    <source>
        <strain evidence="3">JCM 18304</strain>
    </source>
</reference>
<proteinExistence type="predicted"/>
<name>A0ABP9RW72_9ACTN</name>
<dbReference type="Pfam" id="PF13346">
    <property type="entry name" value="ABC2_membrane_5"/>
    <property type="match status" value="1"/>
</dbReference>
<protein>
    <recommendedName>
        <fullName evidence="4">ABC-2 family transporter protein</fullName>
    </recommendedName>
</protein>
<gene>
    <name evidence="2" type="ORF">GCM10023322_35720</name>
</gene>
<feature type="transmembrane region" description="Helical" evidence="1">
    <location>
        <begin position="182"/>
        <end position="205"/>
    </location>
</feature>
<dbReference type="InterPro" id="IPR025699">
    <property type="entry name" value="ABC2_memb-like"/>
</dbReference>
<keyword evidence="1" id="KW-0472">Membrane</keyword>
<feature type="transmembrane region" description="Helical" evidence="1">
    <location>
        <begin position="118"/>
        <end position="141"/>
    </location>
</feature>
<keyword evidence="1" id="KW-0812">Transmembrane</keyword>
<dbReference type="Proteomes" id="UP001501570">
    <property type="component" value="Unassembled WGS sequence"/>
</dbReference>
<keyword evidence="1" id="KW-1133">Transmembrane helix</keyword>
<dbReference type="EMBL" id="BAABJQ010000009">
    <property type="protein sequence ID" value="GAA5187410.1"/>
    <property type="molecule type" value="Genomic_DNA"/>
</dbReference>
<keyword evidence="3" id="KW-1185">Reference proteome</keyword>
<evidence type="ECO:0000313" key="3">
    <source>
        <dbReference type="Proteomes" id="UP001501570"/>
    </source>
</evidence>
<evidence type="ECO:0008006" key="4">
    <source>
        <dbReference type="Google" id="ProtNLM"/>
    </source>
</evidence>
<feature type="transmembrane region" description="Helical" evidence="1">
    <location>
        <begin position="38"/>
        <end position="57"/>
    </location>
</feature>
<accession>A0ABP9RW72</accession>
<organism evidence="2 3">
    <name type="scientific">Rugosimonospora acidiphila</name>
    <dbReference type="NCBI Taxonomy" id="556531"/>
    <lineage>
        <taxon>Bacteria</taxon>
        <taxon>Bacillati</taxon>
        <taxon>Actinomycetota</taxon>
        <taxon>Actinomycetes</taxon>
        <taxon>Micromonosporales</taxon>
        <taxon>Micromonosporaceae</taxon>
        <taxon>Rugosimonospora</taxon>
    </lineage>
</organism>
<sequence>MTAIARTVVLDLRTAVAYRSQALLLFVVVALIEFKNPILLVPALALLAIPAIAAFPLQAADKAGLETLYAVLPVPRRSVLYGHYAWALATYLALAAAGAMFTLAFARAQADAFDGRTLLVVLTLSWAVFVVNVAIQFPLFIRFGHSRIGGLGTVLPVALIMAVIIKLHLTTRLHVTVASVQAWLPLVWVAGAVAIVASVAVAIAADTRRVR</sequence>